<gene>
    <name evidence="6" type="ORF">KSW38_05185</name>
</gene>
<protein>
    <recommendedName>
        <fullName evidence="5">Solute-binding protein family 5 domain-containing protein</fullName>
    </recommendedName>
</protein>
<sequence length="511" mass="55581">MRRTRRRALVALAAPLAVGLVALTGCTSGGQAGGTNGSSTSKDILTLGMTADIQGWDPHVQPSYQGWSADAVWDSLLRCDKNGKPEASLADKWEFSADQKTATLHVRDGVKFSDGTAVDAAAVKANAEYYATAGGASSRWAGITVTTPDTQTVAISWPAPNPLLALRMCESKIATPASIQSKKFDVPVGSGPYTLDVANTTRGSVYTFTKNDSFWDSSRFPYKKLVLKVLEDETAAVNALKTEQIDGTIVSSATLEEAKGAGENIQTLKGSSTTRLLITDHLGEKIPALGNLDVRKAMNMVFDRDAISQKLYLGHASPAYQIFREGSDAYIPDMKDPYPFNVDEAKKLMAKAGYADGFTLQIPTMTGQGHETLMPYITQQLAQINIKVEQVALSGPNAISELLSGKFPVPLWQLGNYGESLQDISDYILKDGIWNVSHQPDAKVDALWNTVLTGSETERKQAEQDLNKYVTEQAWFVPMAFMDRFYASNPKVDVQESSDFSGLHPLLRDFK</sequence>
<dbReference type="EMBL" id="JAHOPC010000002">
    <property type="protein sequence ID" value="MBU8865683.1"/>
    <property type="molecule type" value="Genomic_DNA"/>
</dbReference>
<keyword evidence="3 4" id="KW-0732">Signal</keyword>
<name>A0ABS6I1S2_9MICC</name>
<feature type="chain" id="PRO_5046196578" description="Solute-binding protein family 5 domain-containing protein" evidence="4">
    <location>
        <begin position="33"/>
        <end position="511"/>
    </location>
</feature>
<evidence type="ECO:0000259" key="5">
    <source>
        <dbReference type="Pfam" id="PF00496"/>
    </source>
</evidence>
<dbReference type="Pfam" id="PF00496">
    <property type="entry name" value="SBP_bac_5"/>
    <property type="match status" value="1"/>
</dbReference>
<evidence type="ECO:0000256" key="3">
    <source>
        <dbReference type="ARBA" id="ARBA00022729"/>
    </source>
</evidence>
<organism evidence="6 7">
    <name type="scientific">Paenarthrobacter aromaticivorans</name>
    <dbReference type="NCBI Taxonomy" id="2849150"/>
    <lineage>
        <taxon>Bacteria</taxon>
        <taxon>Bacillati</taxon>
        <taxon>Actinomycetota</taxon>
        <taxon>Actinomycetes</taxon>
        <taxon>Micrococcales</taxon>
        <taxon>Micrococcaceae</taxon>
        <taxon>Paenarthrobacter</taxon>
    </lineage>
</organism>
<accession>A0ABS6I1S2</accession>
<keyword evidence="7" id="KW-1185">Reference proteome</keyword>
<reference evidence="6 7" key="1">
    <citation type="submission" date="2021-06" db="EMBL/GenBank/DDBJ databases">
        <authorList>
            <person name="Jeong J.W."/>
        </authorList>
    </citation>
    <scope>NUCLEOTIDE SEQUENCE [LARGE SCALE GENOMIC DNA]</scope>
    <source>
        <strain evidence="6 7">MMS21-TAE1-1</strain>
    </source>
</reference>
<evidence type="ECO:0000313" key="6">
    <source>
        <dbReference type="EMBL" id="MBU8865683.1"/>
    </source>
</evidence>
<comment type="caution">
    <text evidence="6">The sequence shown here is derived from an EMBL/GenBank/DDBJ whole genome shotgun (WGS) entry which is preliminary data.</text>
</comment>
<dbReference type="PIRSF" id="PIRSF002741">
    <property type="entry name" value="MppA"/>
    <property type="match status" value="1"/>
</dbReference>
<evidence type="ECO:0000256" key="4">
    <source>
        <dbReference type="SAM" id="SignalP"/>
    </source>
</evidence>
<proteinExistence type="inferred from homology"/>
<feature type="domain" description="Solute-binding protein family 5" evidence="5">
    <location>
        <begin position="85"/>
        <end position="415"/>
    </location>
</feature>
<dbReference type="RefSeq" id="WP_216923469.1">
    <property type="nucleotide sequence ID" value="NZ_JAHOPC010000002.1"/>
</dbReference>
<comment type="similarity">
    <text evidence="2">Belongs to the bacterial solute-binding protein 5 family.</text>
</comment>
<dbReference type="InterPro" id="IPR039424">
    <property type="entry name" value="SBP_5"/>
</dbReference>
<dbReference type="InterPro" id="IPR000914">
    <property type="entry name" value="SBP_5_dom"/>
</dbReference>
<dbReference type="PROSITE" id="PS51257">
    <property type="entry name" value="PROKAR_LIPOPROTEIN"/>
    <property type="match status" value="1"/>
</dbReference>
<evidence type="ECO:0000313" key="7">
    <source>
        <dbReference type="Proteomes" id="UP000824166"/>
    </source>
</evidence>
<dbReference type="InterPro" id="IPR030678">
    <property type="entry name" value="Peptide/Ni-bd"/>
</dbReference>
<dbReference type="InterPro" id="IPR023765">
    <property type="entry name" value="SBP_5_CS"/>
</dbReference>
<feature type="signal peptide" evidence="4">
    <location>
        <begin position="1"/>
        <end position="32"/>
    </location>
</feature>
<evidence type="ECO:0000256" key="1">
    <source>
        <dbReference type="ARBA" id="ARBA00004193"/>
    </source>
</evidence>
<evidence type="ECO:0000256" key="2">
    <source>
        <dbReference type="ARBA" id="ARBA00005695"/>
    </source>
</evidence>
<dbReference type="PANTHER" id="PTHR30290">
    <property type="entry name" value="PERIPLASMIC BINDING COMPONENT OF ABC TRANSPORTER"/>
    <property type="match status" value="1"/>
</dbReference>
<dbReference type="Proteomes" id="UP000824166">
    <property type="component" value="Unassembled WGS sequence"/>
</dbReference>
<dbReference type="PROSITE" id="PS01040">
    <property type="entry name" value="SBP_BACTERIAL_5"/>
    <property type="match status" value="1"/>
</dbReference>
<comment type="subcellular location">
    <subcellularLocation>
        <location evidence="1">Cell membrane</location>
        <topology evidence="1">Lipid-anchor</topology>
    </subcellularLocation>
</comment>